<protein>
    <recommendedName>
        <fullName evidence="3">Lipoprotein</fullName>
    </recommendedName>
</protein>
<proteinExistence type="predicted"/>
<gene>
    <name evidence="1" type="ordered locus">Belba_0165</name>
</gene>
<dbReference type="AlphaFoldDB" id="I3Z0R8"/>
<dbReference type="EMBL" id="CP003281">
    <property type="protein sequence ID" value="AFL82836.1"/>
    <property type="molecule type" value="Genomic_DNA"/>
</dbReference>
<accession>I3Z0R8</accession>
<name>I3Z0R8_BELBD</name>
<keyword evidence="2" id="KW-1185">Reference proteome</keyword>
<evidence type="ECO:0000313" key="2">
    <source>
        <dbReference type="Proteomes" id="UP000006050"/>
    </source>
</evidence>
<dbReference type="STRING" id="866536.Belba_0165"/>
<reference evidence="2" key="1">
    <citation type="submission" date="2012-06" db="EMBL/GenBank/DDBJ databases">
        <title>The complete genome of Belliella baltica DSM 15883.</title>
        <authorList>
            <person name="Lucas S."/>
            <person name="Copeland A."/>
            <person name="Lapidus A."/>
            <person name="Goodwin L."/>
            <person name="Pitluck S."/>
            <person name="Peters L."/>
            <person name="Mikhailova N."/>
            <person name="Davenport K."/>
            <person name="Kyrpides N."/>
            <person name="Mavromatis K."/>
            <person name="Pagani I."/>
            <person name="Ivanova N."/>
            <person name="Ovchinnikova G."/>
            <person name="Zeytun A."/>
            <person name="Detter J.C."/>
            <person name="Han C."/>
            <person name="Land M."/>
            <person name="Hauser L."/>
            <person name="Markowitz V."/>
            <person name="Cheng J.-F."/>
            <person name="Hugenholtz P."/>
            <person name="Woyke T."/>
            <person name="Wu D."/>
            <person name="Tindall B."/>
            <person name="Pomrenke H."/>
            <person name="Brambilla E."/>
            <person name="Klenk H.-P."/>
            <person name="Eisen J.A."/>
        </authorList>
    </citation>
    <scope>NUCLEOTIDE SEQUENCE [LARGE SCALE GENOMIC DNA]</scope>
    <source>
        <strain evidence="2">DSM 15883 / CIP 108006 / LMG 21964 / BA134</strain>
    </source>
</reference>
<evidence type="ECO:0008006" key="3">
    <source>
        <dbReference type="Google" id="ProtNLM"/>
    </source>
</evidence>
<dbReference type="HOGENOM" id="CLU_1831213_0_0_10"/>
<dbReference type="KEGG" id="bbd:Belba_0165"/>
<dbReference type="PROSITE" id="PS51257">
    <property type="entry name" value="PROKAR_LIPOPROTEIN"/>
    <property type="match status" value="1"/>
</dbReference>
<organism evidence="1 2">
    <name type="scientific">Belliella baltica (strain DSM 15883 / CIP 108006 / LMG 21964 / BA134)</name>
    <dbReference type="NCBI Taxonomy" id="866536"/>
    <lineage>
        <taxon>Bacteria</taxon>
        <taxon>Pseudomonadati</taxon>
        <taxon>Bacteroidota</taxon>
        <taxon>Cytophagia</taxon>
        <taxon>Cytophagales</taxon>
        <taxon>Cyclobacteriaceae</taxon>
        <taxon>Belliella</taxon>
    </lineage>
</organism>
<dbReference type="RefSeq" id="WP_014770853.1">
    <property type="nucleotide sequence ID" value="NC_018010.1"/>
</dbReference>
<sequence>MIQSRLKWFSLIFVFLTMLVSCSLDESKKYDNQIFKFIIEITGEKEPEGEFIFVSDSGCRGCSNMIAYDLANGELCEDITIIIVDIKKLGEAKLKFYSDETKVYYDSLDIKSNVKIVIPSGLNYFVSTKHDVIENRGVIF</sequence>
<dbReference type="Proteomes" id="UP000006050">
    <property type="component" value="Chromosome"/>
</dbReference>
<evidence type="ECO:0000313" key="1">
    <source>
        <dbReference type="EMBL" id="AFL82836.1"/>
    </source>
</evidence>